<name>A0A413CS86_9FIRM</name>
<keyword evidence="2" id="KW-0413">Isomerase</keyword>
<accession>A0A413CS86</accession>
<dbReference type="SUPFAM" id="SSF100950">
    <property type="entry name" value="NagB/RpiA/CoA transferase-like"/>
    <property type="match status" value="1"/>
</dbReference>
<keyword evidence="3" id="KW-0396">Initiation factor</keyword>
<dbReference type="Gene3D" id="3.40.50.10470">
    <property type="entry name" value="Translation initiation factor eif-2b, domain 2"/>
    <property type="match status" value="1"/>
</dbReference>
<dbReference type="Pfam" id="PF01008">
    <property type="entry name" value="IF-2B"/>
    <property type="match status" value="1"/>
</dbReference>
<protein>
    <submittedName>
        <fullName evidence="3">Translation initiation factor eIF-2B</fullName>
    </submittedName>
</protein>
<dbReference type="RefSeq" id="WP_118357563.1">
    <property type="nucleotide sequence ID" value="NZ_QSAT01000029.1"/>
</dbReference>
<sequence length="319" mass="35965">MNTRVKDIDFKSADHVIEEIRNMNVKGGSPFGRSAAWAFKLAIEQEDLNDFDTLKTRLEDVAKQMIGLKPTMATIHNSCDIVLSLLNKDKDLDELKKQIVRVCENIIEQSFVAVEKVAEYGSNLIKEGDTVLMHSYSSTLMGIFKAARNKGVNFKLICTESRPLRESRNAVNVLTEIGVDVTFISDASVFEFMKTADLIIMGADTLSTDGSVANKMGSAQIACLARSCKVPVYFASELYKLDLRTQYGYNIQLERRTPFELVCNEDFKDFDKVRVINQFFDITPANDIKGIITEFGVLHPAQMVSYWNKLIKNIMELTI</sequence>
<dbReference type="Proteomes" id="UP000284651">
    <property type="component" value="Unassembled WGS sequence"/>
</dbReference>
<dbReference type="Gene3D" id="1.20.120.420">
    <property type="entry name" value="translation initiation factor eif-2b, domain 1"/>
    <property type="match status" value="1"/>
</dbReference>
<evidence type="ECO:0000313" key="3">
    <source>
        <dbReference type="EMBL" id="RGW73852.1"/>
    </source>
</evidence>
<dbReference type="InterPro" id="IPR011559">
    <property type="entry name" value="Initiation_fac_2B_a/b/d"/>
</dbReference>
<dbReference type="PANTHER" id="PTHR43475">
    <property type="entry name" value="METHYLTHIORIBOSE-1-PHOSPHATE ISOMERASE"/>
    <property type="match status" value="1"/>
</dbReference>
<dbReference type="InterPro" id="IPR042529">
    <property type="entry name" value="IF_2B-like_C"/>
</dbReference>
<dbReference type="AlphaFoldDB" id="A0A413CS86"/>
<dbReference type="InterPro" id="IPR027363">
    <property type="entry name" value="M1Pi_N"/>
</dbReference>
<dbReference type="InterPro" id="IPR000649">
    <property type="entry name" value="IF-2B-related"/>
</dbReference>
<dbReference type="NCBIfam" id="TIGR00524">
    <property type="entry name" value="eIF-2B_rel"/>
    <property type="match status" value="1"/>
</dbReference>
<dbReference type="GO" id="GO:0046523">
    <property type="term" value="F:S-methyl-5-thioribose-1-phosphate isomerase activity"/>
    <property type="evidence" value="ECO:0007669"/>
    <property type="project" value="TreeGrafter"/>
</dbReference>
<proteinExistence type="inferred from homology"/>
<evidence type="ECO:0000256" key="1">
    <source>
        <dbReference type="ARBA" id="ARBA00009117"/>
    </source>
</evidence>
<dbReference type="PANTHER" id="PTHR43475:SF2">
    <property type="entry name" value="RIBOSE 1,5-BISPHOSPHATE ISOMERASE"/>
    <property type="match status" value="1"/>
</dbReference>
<comment type="caution">
    <text evidence="3">The sequence shown here is derived from an EMBL/GenBank/DDBJ whole genome shotgun (WGS) entry which is preliminary data.</text>
</comment>
<keyword evidence="3" id="KW-0648">Protein biosynthesis</keyword>
<gene>
    <name evidence="3" type="ORF">DWV56_08870</name>
</gene>
<dbReference type="GO" id="GO:0003743">
    <property type="term" value="F:translation initiation factor activity"/>
    <property type="evidence" value="ECO:0007669"/>
    <property type="project" value="UniProtKB-KW"/>
</dbReference>
<evidence type="ECO:0000256" key="2">
    <source>
        <dbReference type="ARBA" id="ARBA00023235"/>
    </source>
</evidence>
<comment type="similarity">
    <text evidence="1">Belongs to the eIF-2B alpha/beta/delta subunits family. MtnA subfamily.</text>
</comment>
<dbReference type="EMBL" id="QSAT01000029">
    <property type="protein sequence ID" value="RGW73852.1"/>
    <property type="molecule type" value="Genomic_DNA"/>
</dbReference>
<evidence type="ECO:0000313" key="4">
    <source>
        <dbReference type="Proteomes" id="UP000284651"/>
    </source>
</evidence>
<dbReference type="GO" id="GO:0019509">
    <property type="term" value="P:L-methionine salvage from methylthioadenosine"/>
    <property type="evidence" value="ECO:0007669"/>
    <property type="project" value="TreeGrafter"/>
</dbReference>
<organism evidence="3 4">
    <name type="scientific">Holdemanella biformis</name>
    <dbReference type="NCBI Taxonomy" id="1735"/>
    <lineage>
        <taxon>Bacteria</taxon>
        <taxon>Bacillati</taxon>
        <taxon>Bacillota</taxon>
        <taxon>Erysipelotrichia</taxon>
        <taxon>Erysipelotrichales</taxon>
        <taxon>Erysipelotrichaceae</taxon>
        <taxon>Holdemanella</taxon>
    </lineage>
</organism>
<reference evidence="3 4" key="1">
    <citation type="submission" date="2018-08" db="EMBL/GenBank/DDBJ databases">
        <title>A genome reference for cultivated species of the human gut microbiota.</title>
        <authorList>
            <person name="Zou Y."/>
            <person name="Xue W."/>
            <person name="Luo G."/>
        </authorList>
    </citation>
    <scope>NUCLEOTIDE SEQUENCE [LARGE SCALE GENOMIC DNA]</scope>
    <source>
        <strain evidence="3 4">AF10-31</strain>
    </source>
</reference>
<dbReference type="InterPro" id="IPR037171">
    <property type="entry name" value="NagB/RpiA_transferase-like"/>
</dbReference>